<feature type="active site" description="Nucleophile" evidence="8">
    <location>
        <position position="37"/>
    </location>
</feature>
<keyword evidence="4 9" id="KW-1015">Disulfide bond</keyword>
<protein>
    <recommendedName>
        <fullName evidence="6 7">Thioredoxin</fullName>
    </recommendedName>
</protein>
<evidence type="ECO:0000256" key="3">
    <source>
        <dbReference type="ARBA" id="ARBA00022982"/>
    </source>
</evidence>
<evidence type="ECO:0000313" key="12">
    <source>
        <dbReference type="Proteomes" id="UP000056466"/>
    </source>
</evidence>
<dbReference type="Gene3D" id="3.40.30.10">
    <property type="entry name" value="Glutaredoxin"/>
    <property type="match status" value="1"/>
</dbReference>
<dbReference type="NCBIfam" id="NF006898">
    <property type="entry name" value="PRK09381.1"/>
    <property type="match status" value="1"/>
</dbReference>
<evidence type="ECO:0000256" key="9">
    <source>
        <dbReference type="PIRSR" id="PIRSR000077-4"/>
    </source>
</evidence>
<dbReference type="Pfam" id="PF00085">
    <property type="entry name" value="Thioredoxin"/>
    <property type="match status" value="1"/>
</dbReference>
<dbReference type="InterPro" id="IPR036249">
    <property type="entry name" value="Thioredoxin-like_sf"/>
</dbReference>
<keyword evidence="5 9" id="KW-0676">Redox-active center</keyword>
<dbReference type="GO" id="GO:0015035">
    <property type="term" value="F:protein-disulfide reductase activity"/>
    <property type="evidence" value="ECO:0007669"/>
    <property type="project" value="UniProtKB-UniRule"/>
</dbReference>
<evidence type="ECO:0000256" key="7">
    <source>
        <dbReference type="PIRNR" id="PIRNR000077"/>
    </source>
</evidence>
<evidence type="ECO:0000256" key="2">
    <source>
        <dbReference type="ARBA" id="ARBA00022448"/>
    </source>
</evidence>
<dbReference type="PROSITE" id="PS51352">
    <property type="entry name" value="THIOREDOXIN_2"/>
    <property type="match status" value="1"/>
</dbReference>
<evidence type="ECO:0000256" key="6">
    <source>
        <dbReference type="NCBIfam" id="TIGR01068"/>
    </source>
</evidence>
<proteinExistence type="inferred from homology"/>
<dbReference type="PANTHER" id="PTHR45663:SF11">
    <property type="entry name" value="GEO12009P1"/>
    <property type="match status" value="1"/>
</dbReference>
<evidence type="ECO:0000313" key="11">
    <source>
        <dbReference type="EMBL" id="AKZ65774.1"/>
    </source>
</evidence>
<dbReference type="RefSeq" id="WP_053096645.1">
    <property type="nucleotide sequence ID" value="NZ_CP011787.1"/>
</dbReference>
<dbReference type="AlphaFoldDB" id="A0A0K2BKQ5"/>
<evidence type="ECO:0000256" key="8">
    <source>
        <dbReference type="PIRSR" id="PIRSR000077-1"/>
    </source>
</evidence>
<dbReference type="InterPro" id="IPR013766">
    <property type="entry name" value="Thioredoxin_domain"/>
</dbReference>
<accession>A0A0K2BKQ5</accession>
<gene>
    <name evidence="11" type="primary">trxA</name>
    <name evidence="11" type="ORF">AB162_167</name>
</gene>
<keyword evidence="3" id="KW-0249">Electron transport</keyword>
<dbReference type="PROSITE" id="PS00194">
    <property type="entry name" value="THIOREDOXIN_1"/>
    <property type="match status" value="1"/>
</dbReference>
<dbReference type="SUPFAM" id="SSF52833">
    <property type="entry name" value="Thioredoxin-like"/>
    <property type="match status" value="1"/>
</dbReference>
<dbReference type="GO" id="GO:0045454">
    <property type="term" value="P:cell redox homeostasis"/>
    <property type="evidence" value="ECO:0007669"/>
    <property type="project" value="TreeGrafter"/>
</dbReference>
<dbReference type="NCBIfam" id="TIGR01068">
    <property type="entry name" value="thioredoxin"/>
    <property type="match status" value="1"/>
</dbReference>
<reference evidence="11 12" key="1">
    <citation type="submission" date="2015-06" db="EMBL/GenBank/DDBJ databases">
        <title>Lineage-specific patterns of genome deterioration in obligate symbionts.</title>
        <authorList>
            <person name="Bennett G.M."/>
            <person name="McCutcheon J.P."/>
            <person name="McDonald B.R."/>
            <person name="Moran N.A."/>
        </authorList>
    </citation>
    <scope>NUCLEOTIDE SEQUENCE [LARGE SCALE GENOMIC DNA]</scope>
    <source>
        <strain evidence="11 12">B-GSS</strain>
    </source>
</reference>
<keyword evidence="12" id="KW-1185">Reference proteome</keyword>
<dbReference type="OrthoDB" id="9790390at2"/>
<keyword evidence="2" id="KW-0813">Transport</keyword>
<feature type="site" description="Contributes to redox potential value" evidence="8">
    <location>
        <position position="35"/>
    </location>
</feature>
<dbReference type="PANTHER" id="PTHR45663">
    <property type="entry name" value="GEO12009P1"/>
    <property type="match status" value="1"/>
</dbReference>
<evidence type="ECO:0000256" key="1">
    <source>
        <dbReference type="ARBA" id="ARBA00008987"/>
    </source>
</evidence>
<dbReference type="InterPro" id="IPR005746">
    <property type="entry name" value="Thioredoxin"/>
</dbReference>
<dbReference type="PIRSF" id="PIRSF000077">
    <property type="entry name" value="Thioredoxin"/>
    <property type="match status" value="1"/>
</dbReference>
<dbReference type="KEGG" id="bcig:AB162_167"/>
<feature type="domain" description="Thioredoxin" evidence="10">
    <location>
        <begin position="1"/>
        <end position="110"/>
    </location>
</feature>
<feature type="site" description="Contributes to redox potential value" evidence="8">
    <location>
        <position position="36"/>
    </location>
</feature>
<feature type="disulfide bond" description="Redox-active" evidence="9">
    <location>
        <begin position="34"/>
        <end position="37"/>
    </location>
</feature>
<dbReference type="PATRIC" id="fig|186490.8.peg.159"/>
<dbReference type="InterPro" id="IPR017937">
    <property type="entry name" value="Thioredoxin_CS"/>
</dbReference>
<dbReference type="Proteomes" id="UP000056466">
    <property type="component" value="Chromosome"/>
</dbReference>
<dbReference type="FunFam" id="3.40.30.10:FF:000001">
    <property type="entry name" value="Thioredoxin"/>
    <property type="match status" value="1"/>
</dbReference>
<feature type="site" description="Deprotonates C-terminal active site Cys" evidence="8">
    <location>
        <position position="28"/>
    </location>
</feature>
<organism evidence="11 12">
    <name type="scientific">Candidatus Palibaumannia cicadellinicola</name>
    <dbReference type="NCBI Taxonomy" id="186490"/>
    <lineage>
        <taxon>Bacteria</taxon>
        <taxon>Pseudomonadati</taxon>
        <taxon>Pseudomonadota</taxon>
        <taxon>Gammaproteobacteria</taxon>
        <taxon>Candidatus Palibaumannia</taxon>
    </lineage>
</organism>
<name>A0A0K2BKQ5_9GAMM</name>
<dbReference type="GO" id="GO:0005829">
    <property type="term" value="C:cytosol"/>
    <property type="evidence" value="ECO:0007669"/>
    <property type="project" value="TreeGrafter"/>
</dbReference>
<evidence type="ECO:0000259" key="10">
    <source>
        <dbReference type="PROSITE" id="PS51352"/>
    </source>
</evidence>
<dbReference type="CDD" id="cd02947">
    <property type="entry name" value="TRX_family"/>
    <property type="match status" value="1"/>
</dbReference>
<dbReference type="PRINTS" id="PR00421">
    <property type="entry name" value="THIOREDOXIN"/>
</dbReference>
<sequence>MNENIINISNNDCFVTNILQKEGLFLVDFWAEWCGPCNMIAPIISEIANEFQGKIIVAKVNIEENQVIATKYGIRSIPTFCLFRNGEVVATKVGALSKGQLKNFIKAHISFI</sequence>
<dbReference type="EMBL" id="CP011787">
    <property type="protein sequence ID" value="AKZ65774.1"/>
    <property type="molecule type" value="Genomic_DNA"/>
</dbReference>
<feature type="active site" description="Nucleophile" evidence="8">
    <location>
        <position position="34"/>
    </location>
</feature>
<evidence type="ECO:0000256" key="4">
    <source>
        <dbReference type="ARBA" id="ARBA00023157"/>
    </source>
</evidence>
<evidence type="ECO:0000256" key="5">
    <source>
        <dbReference type="ARBA" id="ARBA00023284"/>
    </source>
</evidence>
<comment type="similarity">
    <text evidence="1 7">Belongs to the thioredoxin family.</text>
</comment>